<dbReference type="InterPro" id="IPR011856">
    <property type="entry name" value="tRNA_endonuc-like_dom_sf"/>
</dbReference>
<organism evidence="3 4">
    <name type="scientific">Parendozoicomonas callyspongiae</name>
    <dbReference type="NCBI Taxonomy" id="2942213"/>
    <lineage>
        <taxon>Bacteria</taxon>
        <taxon>Pseudomonadati</taxon>
        <taxon>Pseudomonadota</taxon>
        <taxon>Gammaproteobacteria</taxon>
        <taxon>Oceanospirillales</taxon>
        <taxon>Endozoicomonadaceae</taxon>
        <taxon>Parendozoicomonas</taxon>
    </lineage>
</organism>
<dbReference type="RefSeq" id="WP_249700047.1">
    <property type="nucleotide sequence ID" value="NZ_JAMFLX010000016.1"/>
</dbReference>
<dbReference type="PANTHER" id="PTHR30547">
    <property type="entry name" value="UNCHARACTERIZED PROTEIN YHCG-RELATED"/>
    <property type="match status" value="1"/>
</dbReference>
<gene>
    <name evidence="3" type="ORF">M3P05_12590</name>
</gene>
<dbReference type="Pfam" id="PF06250">
    <property type="entry name" value="YhcG_C"/>
    <property type="match status" value="1"/>
</dbReference>
<dbReference type="Gene3D" id="3.40.1350.10">
    <property type="match status" value="1"/>
</dbReference>
<evidence type="ECO:0000259" key="1">
    <source>
        <dbReference type="Pfam" id="PF06250"/>
    </source>
</evidence>
<dbReference type="InterPro" id="IPR053148">
    <property type="entry name" value="PD-DEXK-like_domain"/>
</dbReference>
<feature type="domain" description="YhcG N-terminal" evidence="2">
    <location>
        <begin position="15"/>
        <end position="154"/>
    </location>
</feature>
<dbReference type="InterPro" id="IPR009362">
    <property type="entry name" value="YhcG_C"/>
</dbReference>
<reference evidence="3 4" key="1">
    <citation type="submission" date="2022-05" db="EMBL/GenBank/DDBJ databases">
        <authorList>
            <person name="Park J.-S."/>
        </authorList>
    </citation>
    <scope>NUCLEOTIDE SEQUENCE [LARGE SCALE GENOMIC DNA]</scope>
    <source>
        <strain evidence="3 4">2012CJ34-2</strain>
    </source>
</reference>
<sequence>MPTHLPDDYRTWLQDIKGRIQKAQQGATFSVNRHMIMLYWQIGREILERQSREGWGSQVVKQLAKDLKASFPGMKGFSRANLMYMRAFAESWPDFHTEENVQQAVGQIPWSHNLLLLSKLKERSQRLFYAAKTLENGWSRNVLLHQIESRLVERQGKAVSNFPKTLPSPQSDLVQQTLKDPYLFDFLSLGESVRERDLEKALTRHISQFLLELGAGFAYVGQQVHLNVGGDDFYVDLLFYHLKLRCYIVVELKTGDFKPEHVGQLNFYLSAVDSLIKTEEDAPSIGLLLCKDRNKVVAEYALRDNTKPIGIAEYQLAQSLPDELEGSLPSIEQLEKEALSLPADDEM</sequence>
<keyword evidence="4" id="KW-1185">Reference proteome</keyword>
<evidence type="ECO:0000259" key="2">
    <source>
        <dbReference type="Pfam" id="PF17761"/>
    </source>
</evidence>
<dbReference type="PANTHER" id="PTHR30547:SF0">
    <property type="entry name" value="BLR8175 PROTEIN"/>
    <property type="match status" value="1"/>
</dbReference>
<evidence type="ECO:0000313" key="3">
    <source>
        <dbReference type="EMBL" id="MCL6270762.1"/>
    </source>
</evidence>
<dbReference type="InterPro" id="IPR041527">
    <property type="entry name" value="YhcG_N"/>
</dbReference>
<proteinExistence type="predicted"/>
<evidence type="ECO:0000313" key="4">
    <source>
        <dbReference type="Proteomes" id="UP001203338"/>
    </source>
</evidence>
<accession>A0ABT0PHA7</accession>
<name>A0ABT0PHA7_9GAMM</name>
<comment type="caution">
    <text evidence="3">The sequence shown here is derived from an EMBL/GenBank/DDBJ whole genome shotgun (WGS) entry which is preliminary data.</text>
</comment>
<dbReference type="Pfam" id="PF17761">
    <property type="entry name" value="DUF1016_N"/>
    <property type="match status" value="1"/>
</dbReference>
<protein>
    <submittedName>
        <fullName evidence="3">PDDEXK nuclease domain-containing protein</fullName>
    </submittedName>
</protein>
<dbReference type="EMBL" id="JAMFLX010000016">
    <property type="protein sequence ID" value="MCL6270762.1"/>
    <property type="molecule type" value="Genomic_DNA"/>
</dbReference>
<dbReference type="Proteomes" id="UP001203338">
    <property type="component" value="Unassembled WGS sequence"/>
</dbReference>
<feature type="domain" description="YhcG PDDEXK nuclease" evidence="1">
    <location>
        <begin position="175"/>
        <end position="329"/>
    </location>
</feature>